<accession>A0A4P2VDC8</accession>
<proteinExistence type="predicted"/>
<keyword evidence="2" id="KW-1185">Reference proteome</keyword>
<evidence type="ECO:0000313" key="1">
    <source>
        <dbReference type="EMBL" id="BBE42564.1"/>
    </source>
</evidence>
<dbReference type="Gene3D" id="3.40.50.450">
    <property type="match status" value="1"/>
</dbReference>
<name>A0A4P2VDC8_9ARCH</name>
<dbReference type="KEGG" id="ccai:NAS2_1175"/>
<dbReference type="SUPFAM" id="SSF102405">
    <property type="entry name" value="MCP/YpsA-like"/>
    <property type="match status" value="1"/>
</dbReference>
<evidence type="ECO:0000313" key="2">
    <source>
        <dbReference type="Proteomes" id="UP000509448"/>
    </source>
</evidence>
<dbReference type="InterPro" id="IPR041164">
    <property type="entry name" value="LDcluster4"/>
</dbReference>
<dbReference type="Proteomes" id="UP000509448">
    <property type="component" value="Chromosome"/>
</dbReference>
<sequence>MLGGYWGAMAYVADAARERGIEVVFVLPHDPPVIPPRGRGLVSIDTGMDFKGRSVILVRSSDALAALGGESGTMLEVLMAYSMGIPSVVLRSGMPSDTLERLGSGGGRVDSRDGPAISFVDTPEELARKSLEAARHGRQI</sequence>
<dbReference type="AlphaFoldDB" id="A0A4P2VDC8"/>
<reference evidence="1 2" key="1">
    <citation type="journal article" date="2019" name="ISME J.">
        <title>Isolation and characterization of a thermophilic sulfur- and iron-reducing thaumarchaeote from a terrestrial acidic hot spring.</title>
        <authorList>
            <person name="Kato S."/>
            <person name="Itoh T."/>
            <person name="Yuki M."/>
            <person name="Nagamori M."/>
            <person name="Ohnishi M."/>
            <person name="Uematsu K."/>
            <person name="Suzuki K."/>
            <person name="Takashina T."/>
            <person name="Ohkuma M."/>
        </authorList>
    </citation>
    <scope>NUCLEOTIDE SEQUENCE [LARGE SCALE GENOMIC DNA]</scope>
    <source>
        <strain evidence="1 2">NAS-02</strain>
    </source>
</reference>
<gene>
    <name evidence="1" type="ORF">NAS2_1175</name>
</gene>
<protein>
    <submittedName>
        <fullName evidence="1">Molybdenum cofactor carrier protein Mcp1</fullName>
    </submittedName>
</protein>
<organism evidence="1 2">
    <name type="scientific">Conexivisphaera calida</name>
    <dbReference type="NCBI Taxonomy" id="1874277"/>
    <lineage>
        <taxon>Archaea</taxon>
        <taxon>Nitrososphaerota</taxon>
        <taxon>Conexivisphaeria</taxon>
        <taxon>Conexivisphaerales</taxon>
        <taxon>Conexivisphaeraceae</taxon>
        <taxon>Conexivisphaera</taxon>
    </lineage>
</organism>
<dbReference type="EMBL" id="AP018732">
    <property type="protein sequence ID" value="BBE42564.1"/>
    <property type="molecule type" value="Genomic_DNA"/>
</dbReference>
<dbReference type="Pfam" id="PF18306">
    <property type="entry name" value="LDcluster4"/>
    <property type="match status" value="1"/>
</dbReference>